<sequence>ITNLRIAQEKYATFVISHIPDGVKTILDVGCGTGEIAKTLIDMGYQVDCVSPSPFLSKQVHELLGDASHIFECYYEQLQTENRYDVILFSESFQYVDLQKALDTTIGFLTKGGHLLVSDFFQKDVEGKSVMGGGHKLTKFYDLIAQYPFELVKDLDITEETAPTTEIYDDALQKAVHPVLDLVFEFLNDRYPVASKFLRWKYKKQMNKINEKYFSAGRISEDFRGFKSYRLFLYKKVDLKKAWQHDF</sequence>
<dbReference type="PANTHER" id="PTHR43464">
    <property type="entry name" value="METHYLTRANSFERASE"/>
    <property type="match status" value="1"/>
</dbReference>
<dbReference type="AlphaFoldDB" id="X1I800"/>
<protein>
    <recommendedName>
        <fullName evidence="5">Methyltransferase type 11 domain-containing protein</fullName>
    </recommendedName>
</protein>
<feature type="non-terminal residue" evidence="4">
    <location>
        <position position="247"/>
    </location>
</feature>
<dbReference type="PANTHER" id="PTHR43464:SF19">
    <property type="entry name" value="UBIQUINONE BIOSYNTHESIS O-METHYLTRANSFERASE, MITOCHONDRIAL"/>
    <property type="match status" value="1"/>
</dbReference>
<evidence type="ECO:0008006" key="5">
    <source>
        <dbReference type="Google" id="ProtNLM"/>
    </source>
</evidence>
<dbReference type="EMBL" id="BARU01037876">
    <property type="protein sequence ID" value="GAH78496.1"/>
    <property type="molecule type" value="Genomic_DNA"/>
</dbReference>
<dbReference type="GO" id="GO:0032259">
    <property type="term" value="P:methylation"/>
    <property type="evidence" value="ECO:0007669"/>
    <property type="project" value="UniProtKB-KW"/>
</dbReference>
<dbReference type="InterPro" id="IPR029063">
    <property type="entry name" value="SAM-dependent_MTases_sf"/>
</dbReference>
<evidence type="ECO:0000256" key="3">
    <source>
        <dbReference type="ARBA" id="ARBA00022691"/>
    </source>
</evidence>
<comment type="caution">
    <text evidence="4">The sequence shown here is derived from an EMBL/GenBank/DDBJ whole genome shotgun (WGS) entry which is preliminary data.</text>
</comment>
<feature type="non-terminal residue" evidence="4">
    <location>
        <position position="1"/>
    </location>
</feature>
<dbReference type="Gene3D" id="3.40.50.150">
    <property type="entry name" value="Vaccinia Virus protein VP39"/>
    <property type="match status" value="1"/>
</dbReference>
<evidence type="ECO:0000256" key="1">
    <source>
        <dbReference type="ARBA" id="ARBA00022603"/>
    </source>
</evidence>
<keyword evidence="1" id="KW-0489">Methyltransferase</keyword>
<organism evidence="4">
    <name type="scientific">marine sediment metagenome</name>
    <dbReference type="NCBI Taxonomy" id="412755"/>
    <lineage>
        <taxon>unclassified sequences</taxon>
        <taxon>metagenomes</taxon>
        <taxon>ecological metagenomes</taxon>
    </lineage>
</organism>
<accession>X1I800</accession>
<evidence type="ECO:0000256" key="2">
    <source>
        <dbReference type="ARBA" id="ARBA00022679"/>
    </source>
</evidence>
<reference evidence="4" key="1">
    <citation type="journal article" date="2014" name="Front. Microbiol.">
        <title>High frequency of phylogenetically diverse reductive dehalogenase-homologous genes in deep subseafloor sedimentary metagenomes.</title>
        <authorList>
            <person name="Kawai M."/>
            <person name="Futagami T."/>
            <person name="Toyoda A."/>
            <person name="Takaki Y."/>
            <person name="Nishi S."/>
            <person name="Hori S."/>
            <person name="Arai W."/>
            <person name="Tsubouchi T."/>
            <person name="Morono Y."/>
            <person name="Uchiyama I."/>
            <person name="Ito T."/>
            <person name="Fujiyama A."/>
            <person name="Inagaki F."/>
            <person name="Takami H."/>
        </authorList>
    </citation>
    <scope>NUCLEOTIDE SEQUENCE</scope>
    <source>
        <strain evidence="4">Expedition CK06-06</strain>
    </source>
</reference>
<evidence type="ECO:0000313" key="4">
    <source>
        <dbReference type="EMBL" id="GAH78496.1"/>
    </source>
</evidence>
<keyword evidence="2" id="KW-0808">Transferase</keyword>
<dbReference type="SUPFAM" id="SSF53335">
    <property type="entry name" value="S-adenosyl-L-methionine-dependent methyltransferases"/>
    <property type="match status" value="1"/>
</dbReference>
<dbReference type="Pfam" id="PF13489">
    <property type="entry name" value="Methyltransf_23"/>
    <property type="match status" value="1"/>
</dbReference>
<proteinExistence type="predicted"/>
<dbReference type="CDD" id="cd02440">
    <property type="entry name" value="AdoMet_MTases"/>
    <property type="match status" value="1"/>
</dbReference>
<keyword evidence="3" id="KW-0949">S-adenosyl-L-methionine</keyword>
<gene>
    <name evidence="4" type="ORF">S03H2_58946</name>
</gene>
<dbReference type="GO" id="GO:0008168">
    <property type="term" value="F:methyltransferase activity"/>
    <property type="evidence" value="ECO:0007669"/>
    <property type="project" value="UniProtKB-KW"/>
</dbReference>
<name>X1I800_9ZZZZ</name>